<evidence type="ECO:0000313" key="2">
    <source>
        <dbReference type="EMBL" id="WCL52731.1"/>
    </source>
</evidence>
<evidence type="ECO:0000259" key="1">
    <source>
        <dbReference type="Pfam" id="PF02541"/>
    </source>
</evidence>
<gene>
    <name evidence="2" type="ORF">PH603_09290</name>
</gene>
<dbReference type="PANTHER" id="PTHR30005:SF0">
    <property type="entry name" value="RETROGRADE REGULATION PROTEIN 2"/>
    <property type="match status" value="1"/>
</dbReference>
<dbReference type="GO" id="GO:0016462">
    <property type="term" value="F:pyrophosphatase activity"/>
    <property type="evidence" value="ECO:0007669"/>
    <property type="project" value="TreeGrafter"/>
</dbReference>
<dbReference type="RefSeq" id="WP_289502102.1">
    <property type="nucleotide sequence ID" value="NZ_CP116805.1"/>
</dbReference>
<dbReference type="Proteomes" id="UP001217500">
    <property type="component" value="Chromosome"/>
</dbReference>
<dbReference type="Gene3D" id="3.30.420.40">
    <property type="match status" value="1"/>
</dbReference>
<dbReference type="CDD" id="cd24054">
    <property type="entry name" value="ASKHA_NBD_AaPPX-GppA_MtPPX2-like"/>
    <property type="match status" value="1"/>
</dbReference>
<dbReference type="InterPro" id="IPR043129">
    <property type="entry name" value="ATPase_NBD"/>
</dbReference>
<dbReference type="Pfam" id="PF02541">
    <property type="entry name" value="Ppx-GppA"/>
    <property type="match status" value="1"/>
</dbReference>
<dbReference type="EMBL" id="CP116805">
    <property type="protein sequence ID" value="WCL52731.1"/>
    <property type="molecule type" value="Genomic_DNA"/>
</dbReference>
<sequence length="336" mass="37100">MYSAIDLGTNNCRLLIARPTAGGFRVIDAFSRIVRLGEGVAQTRRLSDDAMNRTIEALKVCADKIDRRGVTCMRHVATEACRMAENSDEFLARVREETGINLDIISAGEEARLAVMGCQSLIAPGNRHALVFDIGGGSTELIWVKVLPERRTEIQGWMSIPWGVVSLTEAFGASGATVGIDKYHRMVSTVRDHLQAFEDAHQLSKVVKRKRVQFLGTSGTVTTLASLHLKLPRYSRDRVDGAWMKSSEIARLSYSVAMMSHEERAAEPCIGHERADLVVAGCAILDAILGMWNVQSLRVADRGIREGILRGLMSPERSLPQQARRGYRGGRQQGQR</sequence>
<reference evidence="2" key="1">
    <citation type="submission" date="2023-01" db="EMBL/GenBank/DDBJ databases">
        <title>The genome sequence of Kordiimonadaceae bacterium 6D33.</title>
        <authorList>
            <person name="Liu Y."/>
        </authorList>
    </citation>
    <scope>NUCLEOTIDE SEQUENCE</scope>
    <source>
        <strain evidence="2">6D33</strain>
    </source>
</reference>
<dbReference type="AlphaFoldDB" id="A0AAE9XPL3"/>
<feature type="domain" description="Ppx/GppA phosphatase N-terminal" evidence="1">
    <location>
        <begin position="15"/>
        <end position="313"/>
    </location>
</feature>
<dbReference type="KEGG" id="gso:PH603_09290"/>
<dbReference type="InterPro" id="IPR050273">
    <property type="entry name" value="GppA/Ppx_hydrolase"/>
</dbReference>
<name>A0AAE9XPL3_9PROT</name>
<dbReference type="PANTHER" id="PTHR30005">
    <property type="entry name" value="EXOPOLYPHOSPHATASE"/>
    <property type="match status" value="1"/>
</dbReference>
<accession>A0AAE9XPL3</accession>
<dbReference type="Gene3D" id="3.30.420.150">
    <property type="entry name" value="Exopolyphosphatase. Domain 2"/>
    <property type="match status" value="1"/>
</dbReference>
<keyword evidence="3" id="KW-1185">Reference proteome</keyword>
<proteinExistence type="predicted"/>
<organism evidence="2 3">
    <name type="scientific">Gimibacter soli</name>
    <dbReference type="NCBI Taxonomy" id="3024400"/>
    <lineage>
        <taxon>Bacteria</taxon>
        <taxon>Pseudomonadati</taxon>
        <taxon>Pseudomonadota</taxon>
        <taxon>Alphaproteobacteria</taxon>
        <taxon>Kordiimonadales</taxon>
        <taxon>Temperatibacteraceae</taxon>
        <taxon>Gimibacter</taxon>
    </lineage>
</organism>
<dbReference type="InterPro" id="IPR003695">
    <property type="entry name" value="Ppx_GppA_N"/>
</dbReference>
<evidence type="ECO:0000313" key="3">
    <source>
        <dbReference type="Proteomes" id="UP001217500"/>
    </source>
</evidence>
<dbReference type="SUPFAM" id="SSF53067">
    <property type="entry name" value="Actin-like ATPase domain"/>
    <property type="match status" value="2"/>
</dbReference>
<protein>
    <submittedName>
        <fullName evidence="2">Ppx/GppA phosphatase family protein</fullName>
    </submittedName>
</protein>